<feature type="compositionally biased region" description="Low complexity" evidence="1">
    <location>
        <begin position="91"/>
        <end position="101"/>
    </location>
</feature>
<feature type="compositionally biased region" description="Basic residues" evidence="1">
    <location>
        <begin position="388"/>
        <end position="398"/>
    </location>
</feature>
<dbReference type="AlphaFoldDB" id="A0AAV9JNZ1"/>
<evidence type="ECO:0000313" key="2">
    <source>
        <dbReference type="EMBL" id="KAK4547275.1"/>
    </source>
</evidence>
<reference evidence="2 3" key="1">
    <citation type="submission" date="2021-11" db="EMBL/GenBank/DDBJ databases">
        <title>Black yeast isolated from Biological Soil Crust.</title>
        <authorList>
            <person name="Kurbessoian T."/>
        </authorList>
    </citation>
    <scope>NUCLEOTIDE SEQUENCE [LARGE SCALE GENOMIC DNA]</scope>
    <source>
        <strain evidence="2 3">CCFEE 5522</strain>
    </source>
</reference>
<accession>A0AAV9JNZ1</accession>
<feature type="compositionally biased region" description="Basic and acidic residues" evidence="1">
    <location>
        <begin position="330"/>
        <end position="363"/>
    </location>
</feature>
<feature type="region of interest" description="Disordered" evidence="1">
    <location>
        <begin position="1"/>
        <end position="105"/>
    </location>
</feature>
<evidence type="ECO:0000256" key="1">
    <source>
        <dbReference type="SAM" id="MobiDB-lite"/>
    </source>
</evidence>
<name>A0AAV9JNZ1_9PEZI</name>
<proteinExistence type="predicted"/>
<organism evidence="2 3">
    <name type="scientific">Oleoguttula mirabilis</name>
    <dbReference type="NCBI Taxonomy" id="1507867"/>
    <lineage>
        <taxon>Eukaryota</taxon>
        <taxon>Fungi</taxon>
        <taxon>Dikarya</taxon>
        <taxon>Ascomycota</taxon>
        <taxon>Pezizomycotina</taxon>
        <taxon>Dothideomycetes</taxon>
        <taxon>Dothideomycetidae</taxon>
        <taxon>Mycosphaerellales</taxon>
        <taxon>Teratosphaeriaceae</taxon>
        <taxon>Oleoguttula</taxon>
    </lineage>
</organism>
<gene>
    <name evidence="2" type="ORF">LTR36_000930</name>
</gene>
<sequence length="482" mass="52793">MPLFTPPSSTRKSKPLEHHEDLYGYRNPDEEFDRYPDSCEDETNSDEEKAGPHSSGFFEKYSGQIRKKLSPEMRGRAGDSNAATQLGSTINNDNNNDNNNNGHHKLGYQINPKINSRQSIRALPSKKLIPKKGGLFSAHRPKPTSTAYMAENITPTKNGTSGTYPTPTSNIQQRNDMYANAFMSGGLGNLGNGFDTLEYGNSSAGDPFANGPLSFGSSGAGSLFRNHAQDMMDPVPFKSQGIAKSIEGQSGSFEDQTDDIQNQGANDFWRGGPKRQTKAAMEVGSSFNSKAPAAIEEDDGYHADEEGLNQETVDSQPRRLGGLKPATTIAKERADTKEPSKARYTTRGEQKREMEREEAERLAKRPRTRSTATGKASWKSEVTARSATLHKKAKKKVAKNTASKEAVMRKHTAPKKLIGAIGSAVSKRHLVRGTRTTYAEGAGQKWKGDGLNWMGEEMNLKPRQLFVVVPKGEVVDVDGYDS</sequence>
<keyword evidence="3" id="KW-1185">Reference proteome</keyword>
<evidence type="ECO:0000313" key="3">
    <source>
        <dbReference type="Proteomes" id="UP001324427"/>
    </source>
</evidence>
<dbReference type="Proteomes" id="UP001324427">
    <property type="component" value="Unassembled WGS sequence"/>
</dbReference>
<feature type="compositionally biased region" description="Polar residues" evidence="1">
    <location>
        <begin position="81"/>
        <end position="90"/>
    </location>
</feature>
<feature type="region of interest" description="Disordered" evidence="1">
    <location>
        <begin position="266"/>
        <end position="411"/>
    </location>
</feature>
<comment type="caution">
    <text evidence="2">The sequence shown here is derived from an EMBL/GenBank/DDBJ whole genome shotgun (WGS) entry which is preliminary data.</text>
</comment>
<dbReference type="EMBL" id="JAVFHQ010000011">
    <property type="protein sequence ID" value="KAK4547275.1"/>
    <property type="molecule type" value="Genomic_DNA"/>
</dbReference>
<protein>
    <submittedName>
        <fullName evidence="2">Uncharacterized protein</fullName>
    </submittedName>
</protein>
<feature type="compositionally biased region" description="Basic and acidic residues" evidence="1">
    <location>
        <begin position="14"/>
        <end position="37"/>
    </location>
</feature>
<feature type="compositionally biased region" description="Polar residues" evidence="1">
    <location>
        <begin position="1"/>
        <end position="10"/>
    </location>
</feature>